<evidence type="ECO:0000313" key="3">
    <source>
        <dbReference type="Proteomes" id="UP001383192"/>
    </source>
</evidence>
<protein>
    <recommendedName>
        <fullName evidence="4">C2H2-type domain-containing protein</fullName>
    </recommendedName>
</protein>
<evidence type="ECO:0000313" key="2">
    <source>
        <dbReference type="EMBL" id="KAK7014462.1"/>
    </source>
</evidence>
<feature type="region of interest" description="Disordered" evidence="1">
    <location>
        <begin position="1"/>
        <end position="70"/>
    </location>
</feature>
<evidence type="ECO:0008006" key="4">
    <source>
        <dbReference type="Google" id="ProtNLM"/>
    </source>
</evidence>
<name>A0AAW0AML3_9AGAR</name>
<feature type="region of interest" description="Disordered" evidence="1">
    <location>
        <begin position="228"/>
        <end position="251"/>
    </location>
</feature>
<proteinExistence type="predicted"/>
<feature type="compositionally biased region" description="Polar residues" evidence="1">
    <location>
        <begin position="462"/>
        <end position="480"/>
    </location>
</feature>
<gene>
    <name evidence="2" type="ORF">VNI00_019340</name>
</gene>
<reference evidence="2 3" key="1">
    <citation type="submission" date="2024-01" db="EMBL/GenBank/DDBJ databases">
        <title>A draft genome for a cacao thread blight-causing isolate of Paramarasmius palmivorus.</title>
        <authorList>
            <person name="Baruah I.K."/>
            <person name="Bukari Y."/>
            <person name="Amoako-Attah I."/>
            <person name="Meinhardt L.W."/>
            <person name="Bailey B.A."/>
            <person name="Cohen S.P."/>
        </authorList>
    </citation>
    <scope>NUCLEOTIDE SEQUENCE [LARGE SCALE GENOMIC DNA]</scope>
    <source>
        <strain evidence="2 3">GH-12</strain>
    </source>
</reference>
<dbReference type="AlphaFoldDB" id="A0AAW0AML3"/>
<feature type="compositionally biased region" description="Low complexity" evidence="1">
    <location>
        <begin position="24"/>
        <end position="37"/>
    </location>
</feature>
<sequence length="507" mass="57060">MAERKLRNSTLDVQPGKYAPDPPSDGLLSSQASSSPARTGDNATYVDADSTTPVKNYDPRKKASLNDNRKDRVVMRSRYGKRCGFCRESFKGNRDHEFFHAMEKCTPLEFVHHAEPQWGKAHGTLNIFESRWNIGVATASIHKAFDSGAFMLLPETSVLERVRDYTDSPLEHRKPFDEVCASPKKHVSGTDECFHEVFKLLQGEYWLYTFFPLTWNKKRSIFMKNLNETGDPANSEEDEPETPDDADKFPNAPGYTEFCPWKKDEQGMLRWVPLEIEFHIHPFYMIYNAGQKLSELSLDEYLEASAKDDRLDLIVSIWNVWVTGYNGPPLPSIAESDPTQQNEATSQTQDNGRLLPCVSSVSGDEDNYQDSDDEPDEEAVGHRQISRVAGDEQSTAIPPPSTIAGPSSTVDGDNETHGHAFRKPGGAKSTVSAPIWDRMDRLLEVSTGEQRQAAMTDVGYTRDSSPASVPRSSPTPQNRWSPFPLPTLPAKRKYENKDETYDDPQNR</sequence>
<keyword evidence="3" id="KW-1185">Reference proteome</keyword>
<comment type="caution">
    <text evidence="2">The sequence shown here is derived from an EMBL/GenBank/DDBJ whole genome shotgun (WGS) entry which is preliminary data.</text>
</comment>
<feature type="compositionally biased region" description="Basic and acidic residues" evidence="1">
    <location>
        <begin position="492"/>
        <end position="507"/>
    </location>
</feature>
<feature type="region of interest" description="Disordered" evidence="1">
    <location>
        <begin position="331"/>
        <end position="507"/>
    </location>
</feature>
<feature type="compositionally biased region" description="Polar residues" evidence="1">
    <location>
        <begin position="337"/>
        <end position="351"/>
    </location>
</feature>
<feature type="compositionally biased region" description="Acidic residues" evidence="1">
    <location>
        <begin position="363"/>
        <end position="378"/>
    </location>
</feature>
<evidence type="ECO:0000256" key="1">
    <source>
        <dbReference type="SAM" id="MobiDB-lite"/>
    </source>
</evidence>
<accession>A0AAW0AML3</accession>
<dbReference type="Proteomes" id="UP001383192">
    <property type="component" value="Unassembled WGS sequence"/>
</dbReference>
<organism evidence="2 3">
    <name type="scientific">Paramarasmius palmivorus</name>
    <dbReference type="NCBI Taxonomy" id="297713"/>
    <lineage>
        <taxon>Eukaryota</taxon>
        <taxon>Fungi</taxon>
        <taxon>Dikarya</taxon>
        <taxon>Basidiomycota</taxon>
        <taxon>Agaricomycotina</taxon>
        <taxon>Agaricomycetes</taxon>
        <taxon>Agaricomycetidae</taxon>
        <taxon>Agaricales</taxon>
        <taxon>Marasmiineae</taxon>
        <taxon>Marasmiaceae</taxon>
        <taxon>Paramarasmius</taxon>
    </lineage>
</organism>
<feature type="compositionally biased region" description="Acidic residues" evidence="1">
    <location>
        <begin position="234"/>
        <end position="244"/>
    </location>
</feature>
<dbReference type="EMBL" id="JAYKXP010000361">
    <property type="protein sequence ID" value="KAK7014462.1"/>
    <property type="molecule type" value="Genomic_DNA"/>
</dbReference>
<feature type="non-terminal residue" evidence="2">
    <location>
        <position position="507"/>
    </location>
</feature>